<dbReference type="Pfam" id="PF00041">
    <property type="entry name" value="fn3"/>
    <property type="match status" value="1"/>
</dbReference>
<gene>
    <name evidence="4" type="ORF">XAT740_LOCUS45718</name>
</gene>
<evidence type="ECO:0000259" key="3">
    <source>
        <dbReference type="PROSITE" id="PS50853"/>
    </source>
</evidence>
<dbReference type="InterPro" id="IPR013783">
    <property type="entry name" value="Ig-like_fold"/>
</dbReference>
<accession>A0A815ZHU3</accession>
<keyword evidence="2" id="KW-0812">Transmembrane</keyword>
<dbReference type="PROSITE" id="PS50853">
    <property type="entry name" value="FN3"/>
    <property type="match status" value="1"/>
</dbReference>
<organism evidence="4 5">
    <name type="scientific">Adineta ricciae</name>
    <name type="common">Rotifer</name>
    <dbReference type="NCBI Taxonomy" id="249248"/>
    <lineage>
        <taxon>Eukaryota</taxon>
        <taxon>Metazoa</taxon>
        <taxon>Spiralia</taxon>
        <taxon>Gnathifera</taxon>
        <taxon>Rotifera</taxon>
        <taxon>Eurotatoria</taxon>
        <taxon>Bdelloidea</taxon>
        <taxon>Adinetida</taxon>
        <taxon>Adinetidae</taxon>
        <taxon>Adineta</taxon>
    </lineage>
</organism>
<evidence type="ECO:0000313" key="5">
    <source>
        <dbReference type="Proteomes" id="UP000663828"/>
    </source>
</evidence>
<dbReference type="AlphaFoldDB" id="A0A815ZHU3"/>
<feature type="non-terminal residue" evidence="4">
    <location>
        <position position="424"/>
    </location>
</feature>
<dbReference type="InterPro" id="IPR036116">
    <property type="entry name" value="FN3_sf"/>
</dbReference>
<evidence type="ECO:0000256" key="1">
    <source>
        <dbReference type="SAM" id="MobiDB-lite"/>
    </source>
</evidence>
<comment type="caution">
    <text evidence="4">The sequence shown here is derived from an EMBL/GenBank/DDBJ whole genome shotgun (WGS) entry which is preliminary data.</text>
</comment>
<dbReference type="CDD" id="cd00063">
    <property type="entry name" value="FN3"/>
    <property type="match status" value="1"/>
</dbReference>
<dbReference type="Proteomes" id="UP000663828">
    <property type="component" value="Unassembled WGS sequence"/>
</dbReference>
<evidence type="ECO:0000313" key="4">
    <source>
        <dbReference type="EMBL" id="CAF1582990.1"/>
    </source>
</evidence>
<proteinExistence type="predicted"/>
<feature type="transmembrane region" description="Helical" evidence="2">
    <location>
        <begin position="200"/>
        <end position="224"/>
    </location>
</feature>
<keyword evidence="2" id="KW-1133">Transmembrane helix</keyword>
<dbReference type="SUPFAM" id="SSF49265">
    <property type="entry name" value="Fibronectin type III"/>
    <property type="match status" value="1"/>
</dbReference>
<sequence length="424" mass="47911">DITSSSFKIHFSPSFDGGGGPQRFIIEVNLYDKNTTINSTVINQQLPFNTYEYTVKDLNETTSYMFRIKSTNIYGESPWSIEIPVQTNELILSSDDLPQLHVVSYNSKENYLHFDYLPGDDRLLKTNNEHLCLNIRQSMDGNIYLPINQCLSIHNNRVKWTIEKSFTYLKLSICSKKNPSICGQEIEMKEDSLNRSSAPMIIGIVVTTCFLILIILIIIGILCCRWRKKQLTSNVKRTNKFGINGFDKGVKPIISEPRLQNPYMLYNNTNSNISPYDFSTNEYQQRKLSADIIDRDQVKDELSVHDACSSYGTANRTATIRASPHWLINNGGSSSRSGSNPSSEFSCLTQNTNILFGTNELNTNHTPPSVSHYGFPSLASMSLKNQQLNNGHSSMRSISVDQQQSSSGNSTPNRMKKLFYEVVV</sequence>
<reference evidence="4" key="1">
    <citation type="submission" date="2021-02" db="EMBL/GenBank/DDBJ databases">
        <authorList>
            <person name="Nowell W R."/>
        </authorList>
    </citation>
    <scope>NUCLEOTIDE SEQUENCE</scope>
</reference>
<feature type="domain" description="Fibronectin type-III" evidence="3">
    <location>
        <begin position="1"/>
        <end position="90"/>
    </location>
</feature>
<dbReference type="InterPro" id="IPR003961">
    <property type="entry name" value="FN3_dom"/>
</dbReference>
<keyword evidence="2" id="KW-0472">Membrane</keyword>
<dbReference type="EMBL" id="CAJNOR010006018">
    <property type="protein sequence ID" value="CAF1582990.1"/>
    <property type="molecule type" value="Genomic_DNA"/>
</dbReference>
<keyword evidence="5" id="KW-1185">Reference proteome</keyword>
<feature type="region of interest" description="Disordered" evidence="1">
    <location>
        <begin position="387"/>
        <end position="413"/>
    </location>
</feature>
<dbReference type="Gene3D" id="2.60.40.10">
    <property type="entry name" value="Immunoglobulins"/>
    <property type="match status" value="1"/>
</dbReference>
<evidence type="ECO:0000256" key="2">
    <source>
        <dbReference type="SAM" id="Phobius"/>
    </source>
</evidence>
<name>A0A815ZHU3_ADIRI</name>
<protein>
    <recommendedName>
        <fullName evidence="3">Fibronectin type-III domain-containing protein</fullName>
    </recommendedName>
</protein>